<organism evidence="2 3">
    <name type="scientific">Dreissena polymorpha</name>
    <name type="common">Zebra mussel</name>
    <name type="synonym">Mytilus polymorpha</name>
    <dbReference type="NCBI Taxonomy" id="45954"/>
    <lineage>
        <taxon>Eukaryota</taxon>
        <taxon>Metazoa</taxon>
        <taxon>Spiralia</taxon>
        <taxon>Lophotrochozoa</taxon>
        <taxon>Mollusca</taxon>
        <taxon>Bivalvia</taxon>
        <taxon>Autobranchia</taxon>
        <taxon>Heteroconchia</taxon>
        <taxon>Euheterodonta</taxon>
        <taxon>Imparidentia</taxon>
        <taxon>Neoheterodontei</taxon>
        <taxon>Myida</taxon>
        <taxon>Dreissenoidea</taxon>
        <taxon>Dreissenidae</taxon>
        <taxon>Dreissena</taxon>
    </lineage>
</organism>
<reference evidence="2" key="1">
    <citation type="journal article" date="2019" name="bioRxiv">
        <title>The Genome of the Zebra Mussel, Dreissena polymorpha: A Resource for Invasive Species Research.</title>
        <authorList>
            <person name="McCartney M.A."/>
            <person name="Auch B."/>
            <person name="Kono T."/>
            <person name="Mallez S."/>
            <person name="Zhang Y."/>
            <person name="Obille A."/>
            <person name="Becker A."/>
            <person name="Abrahante J.E."/>
            <person name="Garbe J."/>
            <person name="Badalamenti J.P."/>
            <person name="Herman A."/>
            <person name="Mangelson H."/>
            <person name="Liachko I."/>
            <person name="Sullivan S."/>
            <person name="Sone E.D."/>
            <person name="Koren S."/>
            <person name="Silverstein K.A.T."/>
            <person name="Beckman K.B."/>
            <person name="Gohl D.M."/>
        </authorList>
    </citation>
    <scope>NUCLEOTIDE SEQUENCE</scope>
    <source>
        <strain evidence="2">Duluth1</strain>
        <tissue evidence="2">Whole animal</tissue>
    </source>
</reference>
<feature type="region of interest" description="Disordered" evidence="1">
    <location>
        <begin position="237"/>
        <end position="256"/>
    </location>
</feature>
<feature type="region of interest" description="Disordered" evidence="1">
    <location>
        <begin position="156"/>
        <end position="183"/>
    </location>
</feature>
<protein>
    <submittedName>
        <fullName evidence="2">Uncharacterized protein</fullName>
    </submittedName>
</protein>
<name>A0A9D4EXG2_DREPO</name>
<evidence type="ECO:0000256" key="1">
    <source>
        <dbReference type="SAM" id="MobiDB-lite"/>
    </source>
</evidence>
<gene>
    <name evidence="2" type="ORF">DPMN_166135</name>
</gene>
<accession>A0A9D4EXG2</accession>
<dbReference type="EMBL" id="JAIWYP010000008">
    <property type="protein sequence ID" value="KAH3788007.1"/>
    <property type="molecule type" value="Genomic_DNA"/>
</dbReference>
<evidence type="ECO:0000313" key="3">
    <source>
        <dbReference type="Proteomes" id="UP000828390"/>
    </source>
</evidence>
<proteinExistence type="predicted"/>
<feature type="compositionally biased region" description="Acidic residues" evidence="1">
    <location>
        <begin position="165"/>
        <end position="176"/>
    </location>
</feature>
<feature type="region of interest" description="Disordered" evidence="1">
    <location>
        <begin position="92"/>
        <end position="114"/>
    </location>
</feature>
<evidence type="ECO:0000313" key="2">
    <source>
        <dbReference type="EMBL" id="KAH3788007.1"/>
    </source>
</evidence>
<keyword evidence="3" id="KW-1185">Reference proteome</keyword>
<reference evidence="2" key="2">
    <citation type="submission" date="2020-11" db="EMBL/GenBank/DDBJ databases">
        <authorList>
            <person name="McCartney M.A."/>
            <person name="Auch B."/>
            <person name="Kono T."/>
            <person name="Mallez S."/>
            <person name="Becker A."/>
            <person name="Gohl D.M."/>
            <person name="Silverstein K.A.T."/>
            <person name="Koren S."/>
            <person name="Bechman K.B."/>
            <person name="Herman A."/>
            <person name="Abrahante J.E."/>
            <person name="Garbe J."/>
        </authorList>
    </citation>
    <scope>NUCLEOTIDE SEQUENCE</scope>
    <source>
        <strain evidence="2">Duluth1</strain>
        <tissue evidence="2">Whole animal</tissue>
    </source>
</reference>
<feature type="compositionally biased region" description="Polar residues" evidence="1">
    <location>
        <begin position="239"/>
        <end position="248"/>
    </location>
</feature>
<dbReference type="AlphaFoldDB" id="A0A9D4EXG2"/>
<comment type="caution">
    <text evidence="2">The sequence shown here is derived from an EMBL/GenBank/DDBJ whole genome shotgun (WGS) entry which is preliminary data.</text>
</comment>
<dbReference type="Proteomes" id="UP000828390">
    <property type="component" value="Unassembled WGS sequence"/>
</dbReference>
<sequence>MSTVSRSRQKTAWTLLDILGKNFKVEPDEFFTHPPPMKPFYKVVRGLNGNILSVPPVPDHINQPIGIGLRYEGDPPTGIQSPTYAAEMQFDRSPTHSNADIEPGESDEYFTQPPPMKAFNKTIMRDLSNDITPFENVSDNMSNPIYVRSSFYPADMQSDLSPTPCDEEPEREDPDDLFTHPPSMKVFNTKIMRDLSDDILSDPAVSENINHLIGIGLCSEGDSRREVRSPIFAAEMQSDRSPMPTSSDARFEAEEQPNEIDWPDDVLALDNLFLLYFLSLTS</sequence>